<sequence>MKLIILSAVATLGVWIAQPVRAATTREVYNIAKSVTARIDVSQNGRSIGRGSGFLLKKRGSIYSLITNKHVTRCPENSCTYTITTADGRRYLATDKQVITSPNLDLAAIEFISSNNYPLARLGDCTAVKPGDIIYTSGFAAEAAGFTFAGGEVLINAQRRLSGDRGGYSLVYNAYTRCSSF</sequence>
<feature type="signal peptide" evidence="1">
    <location>
        <begin position="1"/>
        <end position="22"/>
    </location>
</feature>
<evidence type="ECO:0008006" key="4">
    <source>
        <dbReference type="Google" id="ProtNLM"/>
    </source>
</evidence>
<dbReference type="Gene3D" id="2.40.10.120">
    <property type="match status" value="1"/>
</dbReference>
<evidence type="ECO:0000256" key="1">
    <source>
        <dbReference type="SAM" id="SignalP"/>
    </source>
</evidence>
<dbReference type="RefSeq" id="WP_015161524.1">
    <property type="nucleotide sequence ID" value="NC_019697.1"/>
</dbReference>
<dbReference type="AlphaFoldDB" id="K9UMK5"/>
<dbReference type="EMBL" id="CP003600">
    <property type="protein sequence ID" value="AFY95424.1"/>
    <property type="molecule type" value="Genomic_DNA"/>
</dbReference>
<keyword evidence="1" id="KW-0732">Signal</keyword>
<dbReference type="STRING" id="1173020.Cha6605_4496"/>
<organism evidence="2 3">
    <name type="scientific">Chamaesiphon minutus (strain ATCC 27169 / PCC 6605)</name>
    <dbReference type="NCBI Taxonomy" id="1173020"/>
    <lineage>
        <taxon>Bacteria</taxon>
        <taxon>Bacillati</taxon>
        <taxon>Cyanobacteriota</taxon>
        <taxon>Cyanophyceae</taxon>
        <taxon>Gomontiellales</taxon>
        <taxon>Chamaesiphonaceae</taxon>
        <taxon>Chamaesiphon</taxon>
    </lineage>
</organism>
<accession>K9UMK5</accession>
<dbReference type="KEGG" id="cmp:Cha6605_4496"/>
<dbReference type="InterPro" id="IPR009003">
    <property type="entry name" value="Peptidase_S1_PA"/>
</dbReference>
<evidence type="ECO:0000313" key="3">
    <source>
        <dbReference type="Proteomes" id="UP000010366"/>
    </source>
</evidence>
<dbReference type="Proteomes" id="UP000010366">
    <property type="component" value="Chromosome"/>
</dbReference>
<proteinExistence type="predicted"/>
<gene>
    <name evidence="2" type="ORF">Cha6605_4496</name>
</gene>
<keyword evidence="3" id="KW-1185">Reference proteome</keyword>
<protein>
    <recommendedName>
        <fullName evidence="4">Trypsin-like serine protease with C-terminal PDZ domain</fullName>
    </recommendedName>
</protein>
<evidence type="ECO:0000313" key="2">
    <source>
        <dbReference type="EMBL" id="AFY95424.1"/>
    </source>
</evidence>
<dbReference type="Pfam" id="PF13365">
    <property type="entry name" value="Trypsin_2"/>
    <property type="match status" value="1"/>
</dbReference>
<reference evidence="2 3" key="1">
    <citation type="submission" date="2012-05" db="EMBL/GenBank/DDBJ databases">
        <title>Finished chromosome of genome of Chamaesiphon sp. PCC 6605.</title>
        <authorList>
            <consortium name="US DOE Joint Genome Institute"/>
            <person name="Gugger M."/>
            <person name="Coursin T."/>
            <person name="Rippka R."/>
            <person name="Tandeau De Marsac N."/>
            <person name="Huntemann M."/>
            <person name="Wei C.-L."/>
            <person name="Han J."/>
            <person name="Detter J.C."/>
            <person name="Han C."/>
            <person name="Tapia R."/>
            <person name="Chen A."/>
            <person name="Kyrpides N."/>
            <person name="Mavromatis K."/>
            <person name="Markowitz V."/>
            <person name="Szeto E."/>
            <person name="Ivanova N."/>
            <person name="Pagani I."/>
            <person name="Pati A."/>
            <person name="Goodwin L."/>
            <person name="Nordberg H.P."/>
            <person name="Cantor M.N."/>
            <person name="Hua S.X."/>
            <person name="Woyke T."/>
            <person name="Kerfeld C.A."/>
        </authorList>
    </citation>
    <scope>NUCLEOTIDE SEQUENCE [LARGE SCALE GENOMIC DNA]</scope>
    <source>
        <strain evidence="3">ATCC 27169 / PCC 6605</strain>
    </source>
</reference>
<dbReference type="HOGENOM" id="CLU_1486536_0_0_3"/>
<dbReference type="SUPFAM" id="SSF50494">
    <property type="entry name" value="Trypsin-like serine proteases"/>
    <property type="match status" value="1"/>
</dbReference>
<dbReference type="eggNOG" id="COG0265">
    <property type="taxonomic scope" value="Bacteria"/>
</dbReference>
<feature type="chain" id="PRO_5003936605" description="Trypsin-like serine protease with C-terminal PDZ domain" evidence="1">
    <location>
        <begin position="23"/>
        <end position="181"/>
    </location>
</feature>
<name>K9UMK5_CHAP6</name>